<evidence type="ECO:0000313" key="2">
    <source>
        <dbReference type="Proteomes" id="UP000295131"/>
    </source>
</evidence>
<organism evidence="1 2">
    <name type="scientific">Pseudohoeflea suaedae</name>
    <dbReference type="NCBI Taxonomy" id="877384"/>
    <lineage>
        <taxon>Bacteria</taxon>
        <taxon>Pseudomonadati</taxon>
        <taxon>Pseudomonadota</taxon>
        <taxon>Alphaproteobacteria</taxon>
        <taxon>Hyphomicrobiales</taxon>
        <taxon>Rhizobiaceae</taxon>
        <taxon>Pseudohoeflea</taxon>
    </lineage>
</organism>
<dbReference type="OrthoDB" id="9805576at2"/>
<reference evidence="1 2" key="1">
    <citation type="journal article" date="2013" name="Int. J. Syst. Evol. Microbiol.">
        <title>Hoeflea suaedae sp. nov., an endophytic bacterium isolated from the root of the halophyte Suaeda maritima.</title>
        <authorList>
            <person name="Chung E.J."/>
            <person name="Park J.A."/>
            <person name="Pramanik P."/>
            <person name="Bibi F."/>
            <person name="Jeon C.O."/>
            <person name="Chung Y.R."/>
        </authorList>
    </citation>
    <scope>NUCLEOTIDE SEQUENCE [LARGE SCALE GENOMIC DNA]</scope>
    <source>
        <strain evidence="1 2">YC6898</strain>
    </source>
</reference>
<name>A0A4R5PRL0_9HYPH</name>
<dbReference type="Proteomes" id="UP000295131">
    <property type="component" value="Unassembled WGS sequence"/>
</dbReference>
<protein>
    <submittedName>
        <fullName evidence="1">Uncharacterized protein</fullName>
    </submittedName>
</protein>
<dbReference type="EMBL" id="SMSI01000001">
    <property type="protein sequence ID" value="TDH39227.1"/>
    <property type="molecule type" value="Genomic_DNA"/>
</dbReference>
<proteinExistence type="predicted"/>
<comment type="caution">
    <text evidence="1">The sequence shown here is derived from an EMBL/GenBank/DDBJ whole genome shotgun (WGS) entry which is preliminary data.</text>
</comment>
<gene>
    <name evidence="1" type="ORF">E2A64_09220</name>
</gene>
<evidence type="ECO:0000313" key="1">
    <source>
        <dbReference type="EMBL" id="TDH39227.1"/>
    </source>
</evidence>
<sequence length="59" mass="6325">MPVHVPGNAGLQAAVGRGAAHEVLNSLFRDVYFGFGDGMSVDLGRVLPPPGRFRLGEYR</sequence>
<keyword evidence="2" id="KW-1185">Reference proteome</keyword>
<dbReference type="AlphaFoldDB" id="A0A4R5PRL0"/>
<dbReference type="RefSeq" id="WP_133284058.1">
    <property type="nucleotide sequence ID" value="NZ_SMSI01000001.1"/>
</dbReference>
<accession>A0A4R5PRL0</accession>